<dbReference type="AlphaFoldDB" id="A0A7R9BDZ6"/>
<reference evidence="1" key="1">
    <citation type="submission" date="2020-11" db="EMBL/GenBank/DDBJ databases">
        <authorList>
            <person name="Tran Van P."/>
        </authorList>
    </citation>
    <scope>NUCLEOTIDE SEQUENCE</scope>
</reference>
<accession>A0A7R9BDZ6</accession>
<gene>
    <name evidence="1" type="ORF">NMOB1V02_LOCUS286</name>
</gene>
<name>A0A7R9BDZ6_9CRUS</name>
<proteinExistence type="predicted"/>
<sequence length="70" mass="7710">MRASKLDSFLLNLENWKIRAALSELEVLGKDPIVLPGDMASAEAENMAVIVRCMVEKGVYLNDDLEDGNS</sequence>
<protein>
    <submittedName>
        <fullName evidence="1">Uncharacterized protein</fullName>
    </submittedName>
</protein>
<dbReference type="EMBL" id="CAJPEX010000022">
    <property type="protein sequence ID" value="CAG0912496.1"/>
    <property type="molecule type" value="Genomic_DNA"/>
</dbReference>
<organism evidence="1">
    <name type="scientific">Notodromas monacha</name>
    <dbReference type="NCBI Taxonomy" id="399045"/>
    <lineage>
        <taxon>Eukaryota</taxon>
        <taxon>Metazoa</taxon>
        <taxon>Ecdysozoa</taxon>
        <taxon>Arthropoda</taxon>
        <taxon>Crustacea</taxon>
        <taxon>Oligostraca</taxon>
        <taxon>Ostracoda</taxon>
        <taxon>Podocopa</taxon>
        <taxon>Podocopida</taxon>
        <taxon>Cypridocopina</taxon>
        <taxon>Cypridoidea</taxon>
        <taxon>Cyprididae</taxon>
        <taxon>Notodromas</taxon>
    </lineage>
</organism>
<evidence type="ECO:0000313" key="2">
    <source>
        <dbReference type="Proteomes" id="UP000678499"/>
    </source>
</evidence>
<evidence type="ECO:0000313" key="1">
    <source>
        <dbReference type="EMBL" id="CAD7272344.1"/>
    </source>
</evidence>
<dbReference type="Proteomes" id="UP000678499">
    <property type="component" value="Unassembled WGS sequence"/>
</dbReference>
<keyword evidence="2" id="KW-1185">Reference proteome</keyword>
<dbReference type="EMBL" id="OA882059">
    <property type="protein sequence ID" value="CAD7272344.1"/>
    <property type="molecule type" value="Genomic_DNA"/>
</dbReference>